<evidence type="ECO:0000256" key="4">
    <source>
        <dbReference type="RuleBase" id="RU369009"/>
    </source>
</evidence>
<evidence type="ECO:0000256" key="3">
    <source>
        <dbReference type="PROSITE-ProRule" id="PRU00104"/>
    </source>
</evidence>
<evidence type="ECO:0000259" key="6">
    <source>
        <dbReference type="PROSITE" id="PS50237"/>
    </source>
</evidence>
<dbReference type="Gene3D" id="3.30.2410.10">
    <property type="entry name" value="Hect, E3 ligase catalytic domain"/>
    <property type="match status" value="1"/>
</dbReference>
<keyword evidence="2 3" id="KW-0833">Ubl conjugation pathway</keyword>
<dbReference type="GO" id="GO:0061630">
    <property type="term" value="F:ubiquitin protein ligase activity"/>
    <property type="evidence" value="ECO:0007669"/>
    <property type="project" value="UniProtKB-UniRule"/>
</dbReference>
<proteinExistence type="inferred from homology"/>
<name>A0A7G3AJC4_LUTLO</name>
<protein>
    <recommendedName>
        <fullName evidence="4">E3 ubiquitin-protein ligase</fullName>
        <ecNumber evidence="4">2.3.2.26</ecNumber>
    </recommendedName>
</protein>
<dbReference type="FunFam" id="3.30.2410.10:FF:000005">
    <property type="entry name" value="E3 ubiquitin-protein ligase TRIP12 isoform X1"/>
    <property type="match status" value="1"/>
</dbReference>
<reference evidence="7" key="1">
    <citation type="journal article" date="2020" name="BMC">
        <title>Leishmania infection induces a limited differential gene expression in the sand fly midgut.</title>
        <authorList>
            <person name="Coutinho-Abreu I.V."/>
            <person name="Serafim T.D."/>
            <person name="Meneses C."/>
            <person name="Kamhawi S."/>
            <person name="Oliveira F."/>
            <person name="Valenzuela J.G."/>
        </authorList>
    </citation>
    <scope>NUCLEOTIDE SEQUENCE</scope>
    <source>
        <strain evidence="7">Jacobina</strain>
        <tissue evidence="7">Midgut</tissue>
    </source>
</reference>
<dbReference type="PANTHER" id="PTHR45670">
    <property type="entry name" value="E3 UBIQUITIN-PROTEIN LIGASE TRIP12"/>
    <property type="match status" value="1"/>
</dbReference>
<dbReference type="InterPro" id="IPR045322">
    <property type="entry name" value="HECTD1/TRIP12-like"/>
</dbReference>
<dbReference type="GO" id="GO:0043161">
    <property type="term" value="P:proteasome-mediated ubiquitin-dependent protein catabolic process"/>
    <property type="evidence" value="ECO:0007669"/>
    <property type="project" value="TreeGrafter"/>
</dbReference>
<comment type="similarity">
    <text evidence="4">Belongs to the UPL family. K-HECT subfamily.</text>
</comment>
<evidence type="ECO:0000256" key="2">
    <source>
        <dbReference type="ARBA" id="ARBA00022786"/>
    </source>
</evidence>
<dbReference type="Gene3D" id="3.90.1750.10">
    <property type="entry name" value="Hect, E3 ligase catalytic domains"/>
    <property type="match status" value="1"/>
</dbReference>
<comment type="pathway">
    <text evidence="4">Protein modification; protein ubiquitination.</text>
</comment>
<feature type="region of interest" description="Disordered" evidence="5">
    <location>
        <begin position="261"/>
        <end position="292"/>
    </location>
</feature>
<dbReference type="UniPathway" id="UPA00143"/>
<dbReference type="GO" id="GO:0006974">
    <property type="term" value="P:DNA damage response"/>
    <property type="evidence" value="ECO:0007669"/>
    <property type="project" value="TreeGrafter"/>
</dbReference>
<dbReference type="GO" id="GO:0000209">
    <property type="term" value="P:protein polyubiquitination"/>
    <property type="evidence" value="ECO:0007669"/>
    <property type="project" value="TreeGrafter"/>
</dbReference>
<dbReference type="PANTHER" id="PTHR45670:SF13">
    <property type="entry name" value="E3 UBIQUITIN-PROTEIN LIGASE TRIP12"/>
    <property type="match status" value="1"/>
</dbReference>
<sequence length="623" mass="70201">MISSPLTPFLVTLLPNEVVTVQDAALDALCMLRIVNALNRHWTYLYSGVVHANIIPQSEFVHSKITAKANRQLQDPLVIMTGNLPQWLQQIATVCPFLFPFETRHLLFYAVSFDRDRALQRLLDTTPDLNTGDTSERVTPRLDRRKRAIAREDILKQAEMIIQDFGHSKALLEIQYENEVGTGLGPTLEFYALVSTELQRCDLSLWNGSDSYKQQSSTIADVVKSGLNQIEDESSQLSSSGVAAVISNEGSLNMLIEQSDQMLDTEASPQSHHGSGAGEENRMGSPLPPHSPAVTYVNAPHGLFPIPLGKTAKQQQINRVKGKFRFLGKFMAKAVMDSRMLDLPFSIPFYRWLLGEENALNLQDLAQIAPEVQTTLVRLQEIVRQRDLILQSTSFDAMEKTEKIESLDLDGCPIADLGLDFVLPGYANIELRRGGRDIPVTIHNLHQYITLVSFWFQVEGVQRQFEALREGFDSVFPSHRLRMFYPEELENVFCGSGAAQGVHKWDVRMLQESCRTDHGFTQDSKAIQYFYDILSSYGREEQRLFLQFVTGSPRLPTGGFKALTPALTIVRKTLDSNQNPDEYLPSVMTCVNYLKLPEYSSREVMRNKLRTAACEGSMSFHLS</sequence>
<dbReference type="Pfam" id="PF00632">
    <property type="entry name" value="HECT"/>
    <property type="match status" value="1"/>
</dbReference>
<dbReference type="VEuPathDB" id="VectorBase:LLONM1_003583"/>
<dbReference type="GO" id="GO:0009966">
    <property type="term" value="P:regulation of signal transduction"/>
    <property type="evidence" value="ECO:0007669"/>
    <property type="project" value="UniProtKB-ARBA"/>
</dbReference>
<comment type="catalytic activity">
    <reaction evidence="4">
        <text>S-ubiquitinyl-[E2 ubiquitin-conjugating enzyme]-L-cysteine + [acceptor protein]-L-lysine = [E2 ubiquitin-conjugating enzyme]-L-cysteine + N(6)-ubiquitinyl-[acceptor protein]-L-lysine.</text>
        <dbReference type="EC" id="2.3.2.26"/>
    </reaction>
</comment>
<dbReference type="InterPro" id="IPR035983">
    <property type="entry name" value="Hect_E3_ubiquitin_ligase"/>
</dbReference>
<feature type="domain" description="HECT" evidence="6">
    <location>
        <begin position="289"/>
        <end position="623"/>
    </location>
</feature>
<dbReference type="EC" id="2.3.2.26" evidence="4"/>
<dbReference type="GO" id="GO:0016607">
    <property type="term" value="C:nuclear speck"/>
    <property type="evidence" value="ECO:0007669"/>
    <property type="project" value="TreeGrafter"/>
</dbReference>
<feature type="compositionally biased region" description="Polar residues" evidence="5">
    <location>
        <begin position="261"/>
        <end position="273"/>
    </location>
</feature>
<dbReference type="EMBL" id="GITU01002703">
    <property type="protein sequence ID" value="MBC1171406.1"/>
    <property type="molecule type" value="Transcribed_RNA"/>
</dbReference>
<evidence type="ECO:0000313" key="7">
    <source>
        <dbReference type="EMBL" id="MBC1171406.1"/>
    </source>
</evidence>
<evidence type="ECO:0000256" key="1">
    <source>
        <dbReference type="ARBA" id="ARBA00022679"/>
    </source>
</evidence>
<organism evidence="7">
    <name type="scientific">Lutzomyia longipalpis</name>
    <name type="common">Sand fly</name>
    <dbReference type="NCBI Taxonomy" id="7200"/>
    <lineage>
        <taxon>Eukaryota</taxon>
        <taxon>Metazoa</taxon>
        <taxon>Ecdysozoa</taxon>
        <taxon>Arthropoda</taxon>
        <taxon>Hexapoda</taxon>
        <taxon>Insecta</taxon>
        <taxon>Pterygota</taxon>
        <taxon>Neoptera</taxon>
        <taxon>Endopterygota</taxon>
        <taxon>Diptera</taxon>
        <taxon>Nematocera</taxon>
        <taxon>Psychodoidea</taxon>
        <taxon>Psychodidae</taxon>
        <taxon>Lutzomyia</taxon>
        <taxon>Lutzomyia</taxon>
    </lineage>
</organism>
<dbReference type="AlphaFoldDB" id="A0A7G3AJC4"/>
<feature type="active site" description="Glycyl thioester intermediate" evidence="3">
    <location>
        <position position="590"/>
    </location>
</feature>
<keyword evidence="1 4" id="KW-0808">Transferase</keyword>
<evidence type="ECO:0000256" key="5">
    <source>
        <dbReference type="SAM" id="MobiDB-lite"/>
    </source>
</evidence>
<accession>A0A7G3AJC4</accession>
<dbReference type="InterPro" id="IPR000569">
    <property type="entry name" value="HECT_dom"/>
</dbReference>
<dbReference type="PROSITE" id="PS50237">
    <property type="entry name" value="HECT"/>
    <property type="match status" value="1"/>
</dbReference>
<dbReference type="SMART" id="SM00119">
    <property type="entry name" value="HECTc"/>
    <property type="match status" value="1"/>
</dbReference>
<comment type="function">
    <text evidence="4">E3 ubiquitin-protein ligase which accepts ubiquitin from an E2 ubiquitin-conjugating enzyme in the form of a thioester and then directly transfers the ubiquitin to targeted substrates.</text>
</comment>
<dbReference type="SUPFAM" id="SSF56204">
    <property type="entry name" value="Hect, E3 ligase catalytic domain"/>
    <property type="match status" value="1"/>
</dbReference>